<evidence type="ECO:0000256" key="1">
    <source>
        <dbReference type="ARBA" id="ARBA00022737"/>
    </source>
</evidence>
<accession>A0A812TTI1</accession>
<dbReference type="Pfam" id="PF14432">
    <property type="entry name" value="DYW_deaminase"/>
    <property type="match status" value="1"/>
</dbReference>
<evidence type="ECO:0000313" key="4">
    <source>
        <dbReference type="EMBL" id="CAE7541579.1"/>
    </source>
</evidence>
<protein>
    <submittedName>
        <fullName evidence="4">PCMP-H61 protein</fullName>
    </submittedName>
</protein>
<dbReference type="Proteomes" id="UP000604046">
    <property type="component" value="Unassembled WGS sequence"/>
</dbReference>
<dbReference type="PROSITE" id="PS51375">
    <property type="entry name" value="PPR"/>
    <property type="match status" value="1"/>
</dbReference>
<dbReference type="EMBL" id="CAJNDS010002603">
    <property type="protein sequence ID" value="CAE7541579.1"/>
    <property type="molecule type" value="Genomic_DNA"/>
</dbReference>
<dbReference type="PANTHER" id="PTHR47447:SF17">
    <property type="entry name" value="OS12G0638900 PROTEIN"/>
    <property type="match status" value="1"/>
</dbReference>
<evidence type="ECO:0000313" key="5">
    <source>
        <dbReference type="Proteomes" id="UP000604046"/>
    </source>
</evidence>
<evidence type="ECO:0000256" key="2">
    <source>
        <dbReference type="PROSITE-ProRule" id="PRU00708"/>
    </source>
</evidence>
<dbReference type="PANTHER" id="PTHR47447">
    <property type="entry name" value="OS03G0856100 PROTEIN"/>
    <property type="match status" value="1"/>
</dbReference>
<keyword evidence="5" id="KW-1185">Reference proteome</keyword>
<evidence type="ECO:0000259" key="3">
    <source>
        <dbReference type="Pfam" id="PF14432"/>
    </source>
</evidence>
<feature type="repeat" description="PPR" evidence="2">
    <location>
        <begin position="580"/>
        <end position="614"/>
    </location>
</feature>
<dbReference type="InterPro" id="IPR002885">
    <property type="entry name" value="PPR_rpt"/>
</dbReference>
<dbReference type="Gene3D" id="1.25.40.10">
    <property type="entry name" value="Tetratricopeptide repeat domain"/>
    <property type="match status" value="2"/>
</dbReference>
<reference evidence="4" key="1">
    <citation type="submission" date="2021-02" db="EMBL/GenBank/DDBJ databases">
        <authorList>
            <person name="Dougan E. K."/>
            <person name="Rhodes N."/>
            <person name="Thang M."/>
            <person name="Chan C."/>
        </authorList>
    </citation>
    <scope>NUCLEOTIDE SEQUENCE</scope>
</reference>
<comment type="caution">
    <text evidence="4">The sequence shown here is derived from an EMBL/GenBank/DDBJ whole genome shotgun (WGS) entry which is preliminary data.</text>
</comment>
<name>A0A812TTI1_9DINO</name>
<proteinExistence type="predicted"/>
<organism evidence="4 5">
    <name type="scientific">Symbiodinium natans</name>
    <dbReference type="NCBI Taxonomy" id="878477"/>
    <lineage>
        <taxon>Eukaryota</taxon>
        <taxon>Sar</taxon>
        <taxon>Alveolata</taxon>
        <taxon>Dinophyceae</taxon>
        <taxon>Suessiales</taxon>
        <taxon>Symbiodiniaceae</taxon>
        <taxon>Symbiodinium</taxon>
    </lineage>
</organism>
<feature type="domain" description="DYW" evidence="3">
    <location>
        <begin position="759"/>
        <end position="851"/>
    </location>
</feature>
<dbReference type="Pfam" id="PF13812">
    <property type="entry name" value="PPR_3"/>
    <property type="match status" value="1"/>
</dbReference>
<dbReference type="InterPro" id="IPR032867">
    <property type="entry name" value="DYW_dom"/>
</dbReference>
<dbReference type="OrthoDB" id="440231at2759"/>
<dbReference type="InterPro" id="IPR011990">
    <property type="entry name" value="TPR-like_helical_dom_sf"/>
</dbReference>
<gene>
    <name evidence="4" type="primary">PCMP-H61</name>
    <name evidence="4" type="ORF">SNAT2548_LOCUS30373</name>
</gene>
<sequence length="851" mass="92742">MSTFKVKVPDGAMQHLLNNPSNTWMPSKSRFLQFPGRDEILEELLLRLLIRGSKLAGEPLIPLSCVLCRYDDGKGSCSVHSHPFQQLTLALGAERPMLVGDTALVLPQGRAIRIEKGVPHGVLEQHSPCEVRLSLNLFVASKAEASSPPLCLLPGPLEPSTQLCAFRWARPTTLDASFRPQDGMLKDLWALCEASEEGLQPTKRRRQATSVPSELPTDWGVDSRVAMDFAGLSAGARQVCFERLQKVFEDRSKVRDINSYCSTVIKGVSDSFGATLTPRLKEAFEAKLEGSGWKLSDLDSSAIGALAGLPENAASELVRGLRPASVSNLSAFVSGAAKRLGAQCPLAQALVEGWPAVAKVLGKGEDAVGGQSLVKAIALACEQQTPEAFELACAALCRFPGGSTPPLSTYNKIFKVAGRVGRWPKALELFGQLPEHLQPNRYTYTALFDAVVKGGGPQTVLWALWNHLQRSKVKPDLQLMSTMLQGCSDSSVVEELLGELDWQGLAPNLEVLTSMLGCLRRAGAATNKTWEVLSLAKSCGLTLDCQFLVQVVTALGFANDTGAVVLLMESVREVYKVDPDVFLYTAAISQCARAGDVAGAEIIVRQMRHDKVEPNEHTHCAIIAAYSKAGRLTEAVCHFQEANEEMALPIEGYCSILSGCRAALDNRCALKILKKARLQGPVKSACYTLARQACALAGDEAGAAKVDQWQKRDGVATHVPTSTVDDPSTGERLPFQPGNDDANVATCVQRMMRRLKDAGYEPQLWQYDPEISQEEREDRLQYHTEKKALAWALRHFPKGSGITVRKTIRCCVDCHSAFKVASKAYGRTLRILDQVRQHEFSAGKCSCGDWW</sequence>
<dbReference type="GO" id="GO:0008270">
    <property type="term" value="F:zinc ion binding"/>
    <property type="evidence" value="ECO:0007669"/>
    <property type="project" value="InterPro"/>
</dbReference>
<dbReference type="AlphaFoldDB" id="A0A812TTI1"/>
<dbReference type="Pfam" id="PF01535">
    <property type="entry name" value="PPR"/>
    <property type="match status" value="1"/>
</dbReference>
<keyword evidence="1" id="KW-0677">Repeat</keyword>